<evidence type="ECO:0000313" key="19">
    <source>
        <dbReference type="EMBL" id="PPE73044.1"/>
    </source>
</evidence>
<evidence type="ECO:0000256" key="5">
    <source>
        <dbReference type="ARBA" id="ARBA00022490"/>
    </source>
</evidence>
<dbReference type="InterPro" id="IPR012999">
    <property type="entry name" value="Pyr_OxRdtase_I_AS"/>
</dbReference>
<feature type="disulfide bond" description="Redox-active" evidence="15">
    <location>
        <begin position="49"/>
        <end position="54"/>
    </location>
</feature>
<feature type="active site" description="Proton acceptor" evidence="13">
    <location>
        <position position="452"/>
    </location>
</feature>
<feature type="binding site" evidence="14">
    <location>
        <position position="212"/>
    </location>
    <ligand>
        <name>NAD(+)</name>
        <dbReference type="ChEBI" id="CHEBI:57540"/>
    </ligand>
</feature>
<dbReference type="FunFam" id="3.30.390.30:FF:000001">
    <property type="entry name" value="Dihydrolipoyl dehydrogenase"/>
    <property type="match status" value="1"/>
</dbReference>
<evidence type="ECO:0000256" key="2">
    <source>
        <dbReference type="ARBA" id="ARBA00007532"/>
    </source>
</evidence>
<dbReference type="PANTHER" id="PTHR22912">
    <property type="entry name" value="DISULFIDE OXIDOREDUCTASE"/>
    <property type="match status" value="1"/>
</dbReference>
<dbReference type="OrthoDB" id="9800167at2"/>
<keyword evidence="14" id="KW-0547">Nucleotide-binding</keyword>
<feature type="domain" description="FAD/NAD(P)-binding" evidence="18">
    <location>
        <begin position="5"/>
        <end position="335"/>
    </location>
</feature>
<reference evidence="19 20" key="1">
    <citation type="submission" date="2018-02" db="EMBL/GenBank/DDBJ databases">
        <title>Genome sequencing of Solimonas sp. HR-BB.</title>
        <authorList>
            <person name="Lee Y."/>
            <person name="Jeon C.O."/>
        </authorList>
    </citation>
    <scope>NUCLEOTIDE SEQUENCE [LARGE SCALE GENOMIC DNA]</scope>
    <source>
        <strain evidence="19 20">HR-BB</strain>
    </source>
</reference>
<dbReference type="SUPFAM" id="SSF51905">
    <property type="entry name" value="FAD/NAD(P)-binding domain"/>
    <property type="match status" value="1"/>
</dbReference>
<protein>
    <recommendedName>
        <fullName evidence="4 16">Dihydrolipoyl dehydrogenase</fullName>
        <ecNumber evidence="3 16">1.8.1.4</ecNumber>
    </recommendedName>
</protein>
<comment type="cofactor">
    <cofactor evidence="14 16">
        <name>FAD</name>
        <dbReference type="ChEBI" id="CHEBI:57692"/>
    </cofactor>
    <text evidence="14 16">Binds 1 FAD per subunit.</text>
</comment>
<dbReference type="PIRSF" id="PIRSF000350">
    <property type="entry name" value="Mercury_reductase_MerA"/>
    <property type="match status" value="1"/>
</dbReference>
<evidence type="ECO:0000256" key="10">
    <source>
        <dbReference type="ARBA" id="ARBA00023157"/>
    </source>
</evidence>
<dbReference type="EC" id="1.8.1.4" evidence="3 16"/>
<dbReference type="Gene3D" id="3.50.50.60">
    <property type="entry name" value="FAD/NAD(P)-binding domain"/>
    <property type="match status" value="2"/>
</dbReference>
<dbReference type="RefSeq" id="WP_104231083.1">
    <property type="nucleotide sequence ID" value="NZ_PSNW01000008.1"/>
</dbReference>
<keyword evidence="7 14" id="KW-0274">FAD</keyword>
<evidence type="ECO:0000256" key="3">
    <source>
        <dbReference type="ARBA" id="ARBA00012608"/>
    </source>
</evidence>
<dbReference type="PANTHER" id="PTHR22912:SF224">
    <property type="entry name" value="DIHYDROLIPOYL DEHYDROGENASE"/>
    <property type="match status" value="1"/>
</dbReference>
<dbReference type="InterPro" id="IPR001100">
    <property type="entry name" value="Pyr_nuc-diS_OxRdtase"/>
</dbReference>
<evidence type="ECO:0000256" key="9">
    <source>
        <dbReference type="ARBA" id="ARBA00023027"/>
    </source>
</evidence>
<evidence type="ECO:0000256" key="12">
    <source>
        <dbReference type="ARBA" id="ARBA00049187"/>
    </source>
</evidence>
<dbReference type="InterPro" id="IPR036188">
    <property type="entry name" value="FAD/NAD-bd_sf"/>
</dbReference>
<dbReference type="InterPro" id="IPR006258">
    <property type="entry name" value="Lipoamide_DH"/>
</dbReference>
<comment type="caution">
    <text evidence="19">The sequence shown here is derived from an EMBL/GenBank/DDBJ whole genome shotgun (WGS) entry which is preliminary data.</text>
</comment>
<keyword evidence="20" id="KW-1185">Reference proteome</keyword>
<dbReference type="GO" id="GO:0050660">
    <property type="term" value="F:flavin adenine dinucleotide binding"/>
    <property type="evidence" value="ECO:0007669"/>
    <property type="project" value="InterPro"/>
</dbReference>
<dbReference type="InterPro" id="IPR004099">
    <property type="entry name" value="Pyr_nucl-diS_OxRdtase_dimer"/>
</dbReference>
<dbReference type="InterPro" id="IPR050151">
    <property type="entry name" value="Class-I_Pyr_Nuc-Dis_Oxidored"/>
</dbReference>
<sequence length="480" mass="50246">MSEQYDVVVIGGGPAGYPCAIRASQLGFKTACIDAWINKDSTPAFGGTCLNAGCIPSKALLESSELVHRAQHEFAKHGIGVGDVSVDLAKMQARKTEVSKALTGGIKQLFTASKVTGLFGTGKLLGNGQVEYKSHDGQTQVLSAKHIVIATGSEPVNLSKIAPFDGDRIVDSWGALDFTEVPKRLGVIGAGVIGVELGSVWSRLGAKVTILEALPGFLPMVDAAISKEALRHLTKQGLDIRFGAKVSGAKAGKKAVTVEFEQDGKAQTEEFDKLIVAVGRRPNTNGLNAEAVGVKLTERGFVQVDAHYKTSVPGIYAVGDVIGGAMLAHKGIEEGVALAEQLAGHHTQVNYNAVPSVVYTAPEIAWVGLSEEQAKAAGHEVKTGSGSFMASGRAKAMEQAAGTIKVISDAKTDRILGVHAVGPFVSELIAEAVVALEFAATTEDIALIMHAHPSLSETFHDAILLVDGRAVHAINKPKRA</sequence>
<dbReference type="Proteomes" id="UP000238220">
    <property type="component" value="Unassembled WGS sequence"/>
</dbReference>
<dbReference type="SUPFAM" id="SSF55424">
    <property type="entry name" value="FAD/NAD-linked reductases, dimerisation (C-terminal) domain"/>
    <property type="match status" value="1"/>
</dbReference>
<dbReference type="EMBL" id="PSNW01000008">
    <property type="protein sequence ID" value="PPE73044.1"/>
    <property type="molecule type" value="Genomic_DNA"/>
</dbReference>
<dbReference type="Pfam" id="PF07992">
    <property type="entry name" value="Pyr_redox_2"/>
    <property type="match status" value="1"/>
</dbReference>
<organism evidence="19 20">
    <name type="scientific">Solimonas fluminis</name>
    <dbReference type="NCBI Taxonomy" id="2086571"/>
    <lineage>
        <taxon>Bacteria</taxon>
        <taxon>Pseudomonadati</taxon>
        <taxon>Pseudomonadota</taxon>
        <taxon>Gammaproteobacteria</taxon>
        <taxon>Nevskiales</taxon>
        <taxon>Nevskiaceae</taxon>
        <taxon>Solimonas</taxon>
    </lineage>
</organism>
<evidence type="ECO:0000256" key="1">
    <source>
        <dbReference type="ARBA" id="ARBA00004496"/>
    </source>
</evidence>
<dbReference type="GO" id="GO:0005737">
    <property type="term" value="C:cytoplasm"/>
    <property type="evidence" value="ECO:0007669"/>
    <property type="project" value="UniProtKB-SubCell"/>
</dbReference>
<feature type="binding site" evidence="14">
    <location>
        <position position="320"/>
    </location>
    <ligand>
        <name>FAD</name>
        <dbReference type="ChEBI" id="CHEBI:57692"/>
    </ligand>
</feature>
<feature type="binding site" evidence="14">
    <location>
        <position position="122"/>
    </location>
    <ligand>
        <name>FAD</name>
        <dbReference type="ChEBI" id="CHEBI:57692"/>
    </ligand>
</feature>
<keyword evidence="10" id="KW-1015">Disulfide bond</keyword>
<proteinExistence type="inferred from homology"/>
<evidence type="ECO:0000259" key="17">
    <source>
        <dbReference type="Pfam" id="PF02852"/>
    </source>
</evidence>
<keyword evidence="9 14" id="KW-0520">NAD</keyword>
<dbReference type="GO" id="GO:0004148">
    <property type="term" value="F:dihydrolipoyl dehydrogenase (NADH) activity"/>
    <property type="evidence" value="ECO:0007669"/>
    <property type="project" value="UniProtKB-EC"/>
</dbReference>
<dbReference type="PRINTS" id="PR00368">
    <property type="entry name" value="FADPNR"/>
</dbReference>
<evidence type="ECO:0000256" key="8">
    <source>
        <dbReference type="ARBA" id="ARBA00023002"/>
    </source>
</evidence>
<evidence type="ECO:0000259" key="18">
    <source>
        <dbReference type="Pfam" id="PF07992"/>
    </source>
</evidence>
<dbReference type="Pfam" id="PF02852">
    <property type="entry name" value="Pyr_redox_dim"/>
    <property type="match status" value="1"/>
</dbReference>
<dbReference type="PRINTS" id="PR00411">
    <property type="entry name" value="PNDRDTASEI"/>
</dbReference>
<comment type="similarity">
    <text evidence="2 16">Belongs to the class-I pyridine nucleotide-disulfide oxidoreductase family.</text>
</comment>
<comment type="catalytic activity">
    <reaction evidence="12 16">
        <text>N(6)-[(R)-dihydrolipoyl]-L-lysyl-[protein] + NAD(+) = N(6)-[(R)-lipoyl]-L-lysyl-[protein] + NADH + H(+)</text>
        <dbReference type="Rhea" id="RHEA:15045"/>
        <dbReference type="Rhea" id="RHEA-COMP:10474"/>
        <dbReference type="Rhea" id="RHEA-COMP:10475"/>
        <dbReference type="ChEBI" id="CHEBI:15378"/>
        <dbReference type="ChEBI" id="CHEBI:57540"/>
        <dbReference type="ChEBI" id="CHEBI:57945"/>
        <dbReference type="ChEBI" id="CHEBI:83099"/>
        <dbReference type="ChEBI" id="CHEBI:83100"/>
        <dbReference type="EC" id="1.8.1.4"/>
    </reaction>
</comment>
<name>A0A2S5TDG0_9GAMM</name>
<feature type="binding site" evidence="14">
    <location>
        <position position="58"/>
    </location>
    <ligand>
        <name>FAD</name>
        <dbReference type="ChEBI" id="CHEBI:57692"/>
    </ligand>
</feature>
<evidence type="ECO:0000256" key="16">
    <source>
        <dbReference type="RuleBase" id="RU003692"/>
    </source>
</evidence>
<feature type="binding site" evidence="14">
    <location>
        <position position="279"/>
    </location>
    <ligand>
        <name>NAD(+)</name>
        <dbReference type="ChEBI" id="CHEBI:57540"/>
    </ligand>
</feature>
<feature type="binding site" evidence="14">
    <location>
        <begin position="151"/>
        <end position="153"/>
    </location>
    <ligand>
        <name>FAD</name>
        <dbReference type="ChEBI" id="CHEBI:57692"/>
    </ligand>
</feature>
<evidence type="ECO:0000313" key="20">
    <source>
        <dbReference type="Proteomes" id="UP000238220"/>
    </source>
</evidence>
<feature type="domain" description="Pyridine nucleotide-disulphide oxidoreductase dimerisation" evidence="17">
    <location>
        <begin position="354"/>
        <end position="462"/>
    </location>
</feature>
<evidence type="ECO:0000256" key="7">
    <source>
        <dbReference type="ARBA" id="ARBA00022827"/>
    </source>
</evidence>
<evidence type="ECO:0000256" key="11">
    <source>
        <dbReference type="ARBA" id="ARBA00023284"/>
    </source>
</evidence>
<dbReference type="InterPro" id="IPR023753">
    <property type="entry name" value="FAD/NAD-binding_dom"/>
</dbReference>
<dbReference type="GO" id="GO:0006103">
    <property type="term" value="P:2-oxoglutarate metabolic process"/>
    <property type="evidence" value="ECO:0007669"/>
    <property type="project" value="TreeGrafter"/>
</dbReference>
<evidence type="ECO:0000256" key="4">
    <source>
        <dbReference type="ARBA" id="ARBA00016961"/>
    </source>
</evidence>
<evidence type="ECO:0000256" key="14">
    <source>
        <dbReference type="PIRSR" id="PIRSR000350-3"/>
    </source>
</evidence>
<accession>A0A2S5TDG0</accession>
<dbReference type="InterPro" id="IPR016156">
    <property type="entry name" value="FAD/NAD-linked_Rdtase_dimer_sf"/>
</dbReference>
<evidence type="ECO:0000256" key="6">
    <source>
        <dbReference type="ARBA" id="ARBA00022630"/>
    </source>
</evidence>
<dbReference type="NCBIfam" id="TIGR01350">
    <property type="entry name" value="lipoamide_DH"/>
    <property type="match status" value="1"/>
</dbReference>
<keyword evidence="11 16" id="KW-0676">Redox-active center</keyword>
<feature type="binding site" evidence="14">
    <location>
        <begin position="326"/>
        <end position="329"/>
    </location>
    <ligand>
        <name>FAD</name>
        <dbReference type="ChEBI" id="CHEBI:57692"/>
    </ligand>
</feature>
<comment type="miscellaneous">
    <text evidence="16">The active site is a redox-active disulfide bond.</text>
</comment>
<dbReference type="AlphaFoldDB" id="A0A2S5TDG0"/>
<dbReference type="Gene3D" id="3.30.390.30">
    <property type="match status" value="1"/>
</dbReference>
<dbReference type="PROSITE" id="PS00076">
    <property type="entry name" value="PYRIDINE_REDOX_1"/>
    <property type="match status" value="1"/>
</dbReference>
<keyword evidence="5" id="KW-0963">Cytoplasm</keyword>
<comment type="subcellular location">
    <subcellularLocation>
        <location evidence="1">Cytoplasm</location>
    </subcellularLocation>
</comment>
<keyword evidence="8 16" id="KW-0560">Oxidoreductase</keyword>
<gene>
    <name evidence="19" type="primary">lpdA</name>
    <name evidence="19" type="ORF">C3942_14530</name>
</gene>
<keyword evidence="6 16" id="KW-0285">Flavoprotein</keyword>
<feature type="binding site" evidence="14">
    <location>
        <begin position="189"/>
        <end position="196"/>
    </location>
    <ligand>
        <name>NAD(+)</name>
        <dbReference type="ChEBI" id="CHEBI:57540"/>
    </ligand>
</feature>
<evidence type="ECO:0000256" key="13">
    <source>
        <dbReference type="PIRSR" id="PIRSR000350-2"/>
    </source>
</evidence>
<evidence type="ECO:0000256" key="15">
    <source>
        <dbReference type="PIRSR" id="PIRSR000350-4"/>
    </source>
</evidence>